<keyword evidence="3 6" id="KW-0479">Metal-binding</keyword>
<dbReference type="InterPro" id="IPR023561">
    <property type="entry name" value="Carbonic_anhydrase_a-class"/>
</dbReference>
<evidence type="ECO:0000256" key="1">
    <source>
        <dbReference type="ARBA" id="ARBA00010718"/>
    </source>
</evidence>
<name>A0A8J9YRM9_BRALA</name>
<keyword evidence="9" id="KW-1185">Reference proteome</keyword>
<evidence type="ECO:0000256" key="5">
    <source>
        <dbReference type="ARBA" id="ARBA00023180"/>
    </source>
</evidence>
<dbReference type="SUPFAM" id="SSF51069">
    <property type="entry name" value="Carbonic anhydrase"/>
    <property type="match status" value="1"/>
</dbReference>
<sequence length="329" mass="34861">MDASTWCWLAGVLLLQAAQSIEGAGGAGWSYGGNTGPGYWANANNTCGGNSQSPINVQYSTAKNQTYATFNFQGYGTAPTNATMSLYNTGHAINVNLDSASRGFSVSGGGLTGTYYAAQFHFHWGGASDLTVGSEHTLESKAYPGEVHFVHYSEDYPNISAAVASGSPTALAVLGFFLELDDSDNAGLNSIVSNIGNAAYAGNGSDFTQTFPFDGFLPADRSRFYRYSGSLTTPGCNEIVVWTVFEDTIKISRSQLTTLLGATYYVAEAGQQPVALANNFRPVQNLNSREVTRSFERSGGSGTWRISPAWQVIGLGVLIAASFCPQCVP</sequence>
<protein>
    <recommendedName>
        <fullName evidence="2 6">Carbonic anhydrase</fullName>
        <ecNumber evidence="2 6">4.2.1.1</ecNumber>
    </recommendedName>
</protein>
<evidence type="ECO:0000256" key="3">
    <source>
        <dbReference type="ARBA" id="ARBA00022723"/>
    </source>
</evidence>
<feature type="domain" description="Alpha-carbonic anhydrase" evidence="7">
    <location>
        <begin position="27"/>
        <end position="295"/>
    </location>
</feature>
<comment type="cofactor">
    <cofactor evidence="6">
        <name>Zn(2+)</name>
        <dbReference type="ChEBI" id="CHEBI:29105"/>
    </cofactor>
</comment>
<dbReference type="EMBL" id="OV696696">
    <property type="protein sequence ID" value="CAH1240458.1"/>
    <property type="molecule type" value="Genomic_DNA"/>
</dbReference>
<keyword evidence="6" id="KW-0456">Lyase</keyword>
<dbReference type="PROSITE" id="PS00162">
    <property type="entry name" value="ALPHA_CA_1"/>
    <property type="match status" value="1"/>
</dbReference>
<keyword evidence="4 6" id="KW-0862">Zinc</keyword>
<comment type="function">
    <text evidence="6">Reversible hydration of carbon dioxide.</text>
</comment>
<evidence type="ECO:0000313" key="9">
    <source>
        <dbReference type="Proteomes" id="UP000838412"/>
    </source>
</evidence>
<evidence type="ECO:0000256" key="4">
    <source>
        <dbReference type="ARBA" id="ARBA00022833"/>
    </source>
</evidence>
<keyword evidence="6" id="KW-0732">Signal</keyword>
<dbReference type="FunFam" id="3.10.200.10:FF:000003">
    <property type="entry name" value="Carbonic anhydrase 12"/>
    <property type="match status" value="1"/>
</dbReference>
<dbReference type="InterPro" id="IPR018338">
    <property type="entry name" value="Carbonic_anhydrase_a-class_CS"/>
</dbReference>
<evidence type="ECO:0000259" key="7">
    <source>
        <dbReference type="PROSITE" id="PS51144"/>
    </source>
</evidence>
<organism evidence="8 9">
    <name type="scientific">Branchiostoma lanceolatum</name>
    <name type="common">Common lancelet</name>
    <name type="synonym">Amphioxus lanceolatum</name>
    <dbReference type="NCBI Taxonomy" id="7740"/>
    <lineage>
        <taxon>Eukaryota</taxon>
        <taxon>Metazoa</taxon>
        <taxon>Chordata</taxon>
        <taxon>Cephalochordata</taxon>
        <taxon>Leptocardii</taxon>
        <taxon>Amphioxiformes</taxon>
        <taxon>Branchiostomatidae</taxon>
        <taxon>Branchiostoma</taxon>
    </lineage>
</organism>
<dbReference type="PANTHER" id="PTHR18952:SF278">
    <property type="entry name" value="CARBONIC ANHYDRASE"/>
    <property type="match status" value="1"/>
</dbReference>
<evidence type="ECO:0000256" key="6">
    <source>
        <dbReference type="RuleBase" id="RU367011"/>
    </source>
</evidence>
<proteinExistence type="inferred from homology"/>
<feature type="signal peptide" evidence="6">
    <location>
        <begin position="1"/>
        <end position="23"/>
    </location>
</feature>
<comment type="similarity">
    <text evidence="1 6">Belongs to the alpha-carbonic anhydrase family.</text>
</comment>
<dbReference type="EC" id="4.2.1.1" evidence="2 6"/>
<feature type="chain" id="PRO_5035487401" description="Carbonic anhydrase" evidence="6">
    <location>
        <begin position="24"/>
        <end position="329"/>
    </location>
</feature>
<dbReference type="PROSITE" id="PS51144">
    <property type="entry name" value="ALPHA_CA_2"/>
    <property type="match status" value="1"/>
</dbReference>
<evidence type="ECO:0000256" key="2">
    <source>
        <dbReference type="ARBA" id="ARBA00012925"/>
    </source>
</evidence>
<dbReference type="OrthoDB" id="429145at2759"/>
<evidence type="ECO:0000313" key="8">
    <source>
        <dbReference type="EMBL" id="CAH1240458.1"/>
    </source>
</evidence>
<gene>
    <name evidence="8" type="primary">CA12</name>
    <name evidence="8" type="ORF">BLAG_LOCUS4414</name>
</gene>
<dbReference type="PANTHER" id="PTHR18952">
    <property type="entry name" value="CARBONIC ANHYDRASE"/>
    <property type="match status" value="1"/>
</dbReference>
<reference evidence="8" key="1">
    <citation type="submission" date="2022-01" db="EMBL/GenBank/DDBJ databases">
        <authorList>
            <person name="Braso-Vives M."/>
        </authorList>
    </citation>
    <scope>NUCLEOTIDE SEQUENCE</scope>
</reference>
<dbReference type="Proteomes" id="UP000838412">
    <property type="component" value="Chromosome 11"/>
</dbReference>
<dbReference type="InterPro" id="IPR001148">
    <property type="entry name" value="CA_dom"/>
</dbReference>
<dbReference type="Gene3D" id="3.10.200.10">
    <property type="entry name" value="Alpha carbonic anhydrase"/>
    <property type="match status" value="1"/>
</dbReference>
<dbReference type="GO" id="GO:0005886">
    <property type="term" value="C:plasma membrane"/>
    <property type="evidence" value="ECO:0007669"/>
    <property type="project" value="TreeGrafter"/>
</dbReference>
<comment type="catalytic activity">
    <reaction evidence="6">
        <text>hydrogencarbonate + H(+) = CO2 + H2O</text>
        <dbReference type="Rhea" id="RHEA:10748"/>
        <dbReference type="ChEBI" id="CHEBI:15377"/>
        <dbReference type="ChEBI" id="CHEBI:15378"/>
        <dbReference type="ChEBI" id="CHEBI:16526"/>
        <dbReference type="ChEBI" id="CHEBI:17544"/>
        <dbReference type="EC" id="4.2.1.1"/>
    </reaction>
</comment>
<dbReference type="GO" id="GO:0004089">
    <property type="term" value="F:carbonate dehydratase activity"/>
    <property type="evidence" value="ECO:0007669"/>
    <property type="project" value="UniProtKB-UniRule"/>
</dbReference>
<accession>A0A8J9YRM9</accession>
<keyword evidence="5" id="KW-0325">Glycoprotein</keyword>
<dbReference type="InterPro" id="IPR036398">
    <property type="entry name" value="CA_dom_sf"/>
</dbReference>
<dbReference type="AlphaFoldDB" id="A0A8J9YRM9"/>
<dbReference type="Pfam" id="PF00194">
    <property type="entry name" value="Carb_anhydrase"/>
    <property type="match status" value="1"/>
</dbReference>
<dbReference type="GO" id="GO:0008270">
    <property type="term" value="F:zinc ion binding"/>
    <property type="evidence" value="ECO:0007669"/>
    <property type="project" value="UniProtKB-UniRule"/>
</dbReference>
<dbReference type="SMART" id="SM01057">
    <property type="entry name" value="Carb_anhydrase"/>
    <property type="match status" value="1"/>
</dbReference>